<organism evidence="2 3">
    <name type="scientific">Paenibacillus lemnae</name>
    <dbReference type="NCBI Taxonomy" id="1330551"/>
    <lineage>
        <taxon>Bacteria</taxon>
        <taxon>Bacillati</taxon>
        <taxon>Bacillota</taxon>
        <taxon>Bacilli</taxon>
        <taxon>Bacillales</taxon>
        <taxon>Paenibacillaceae</taxon>
        <taxon>Paenibacillus</taxon>
    </lineage>
</organism>
<evidence type="ECO:0000313" key="3">
    <source>
        <dbReference type="Proteomes" id="UP000565468"/>
    </source>
</evidence>
<accession>A0A848MAJ5</accession>
<reference evidence="2 3" key="1">
    <citation type="submission" date="2020-04" db="EMBL/GenBank/DDBJ databases">
        <title>Paenibacillus algicola sp. nov., a novel marine bacterium producing alginate lyase.</title>
        <authorList>
            <person name="Huang H."/>
        </authorList>
    </citation>
    <scope>NUCLEOTIDE SEQUENCE [LARGE SCALE GENOMIC DNA]</scope>
    <source>
        <strain evidence="2 3">L7-75</strain>
    </source>
</reference>
<keyword evidence="3" id="KW-1185">Reference proteome</keyword>
<name>A0A848MAJ5_PAELE</name>
<comment type="caution">
    <text evidence="2">The sequence shown here is derived from an EMBL/GenBank/DDBJ whole genome shotgun (WGS) entry which is preliminary data.</text>
</comment>
<dbReference type="Gene3D" id="2.180.10.10">
    <property type="entry name" value="RHS repeat-associated core"/>
    <property type="match status" value="1"/>
</dbReference>
<protein>
    <submittedName>
        <fullName evidence="2">RHS repeat protein</fullName>
    </submittedName>
</protein>
<dbReference type="AlphaFoldDB" id="A0A848MAJ5"/>
<sequence>MKREDGSTGSTISHGTAYEVNGDPFAAQTTDGKGSVTSFTANGLHRLQNVTQSVDEQQLQTTYQYNKLGSLTSKVFPDLSNIAYSYDELGRRLSKQDSVLGTEMYTYDDNHNITGGTTRNAKSVLNQFDERNRLQAWSSGDKNGSFTYYKNGLRKSMTDETGTTQYVYQNDNLLQKVTYPDGKTLEYTYYKNGLRKTMKDPFGVTATYIYNQDNQLKEVRTGGSLEAEYIYR</sequence>
<dbReference type="EMBL" id="JABBPN010000041">
    <property type="protein sequence ID" value="NMO98278.1"/>
    <property type="molecule type" value="Genomic_DNA"/>
</dbReference>
<evidence type="ECO:0000256" key="1">
    <source>
        <dbReference type="SAM" id="MobiDB-lite"/>
    </source>
</evidence>
<dbReference type="Proteomes" id="UP000565468">
    <property type="component" value="Unassembled WGS sequence"/>
</dbReference>
<feature type="non-terminal residue" evidence="2">
    <location>
        <position position="232"/>
    </location>
</feature>
<evidence type="ECO:0000313" key="2">
    <source>
        <dbReference type="EMBL" id="NMO98278.1"/>
    </source>
</evidence>
<gene>
    <name evidence="2" type="ORF">HII30_21275</name>
</gene>
<feature type="region of interest" description="Disordered" evidence="1">
    <location>
        <begin position="1"/>
        <end position="31"/>
    </location>
</feature>
<proteinExistence type="predicted"/>